<evidence type="ECO:0000313" key="3">
    <source>
        <dbReference type="EMBL" id="TVU21802.1"/>
    </source>
</evidence>
<dbReference type="OrthoDB" id="687857at2759"/>
<evidence type="ECO:0000256" key="2">
    <source>
        <dbReference type="SAM" id="MobiDB-lite"/>
    </source>
</evidence>
<feature type="region of interest" description="Disordered" evidence="2">
    <location>
        <begin position="30"/>
        <end position="74"/>
    </location>
</feature>
<evidence type="ECO:0000256" key="1">
    <source>
        <dbReference type="SAM" id="Coils"/>
    </source>
</evidence>
<gene>
    <name evidence="3" type="ORF">EJB05_31465</name>
</gene>
<feature type="compositionally biased region" description="Acidic residues" evidence="2">
    <location>
        <begin position="40"/>
        <end position="49"/>
    </location>
</feature>
<organism evidence="3 4">
    <name type="scientific">Eragrostis curvula</name>
    <name type="common">weeping love grass</name>
    <dbReference type="NCBI Taxonomy" id="38414"/>
    <lineage>
        <taxon>Eukaryota</taxon>
        <taxon>Viridiplantae</taxon>
        <taxon>Streptophyta</taxon>
        <taxon>Embryophyta</taxon>
        <taxon>Tracheophyta</taxon>
        <taxon>Spermatophyta</taxon>
        <taxon>Magnoliopsida</taxon>
        <taxon>Liliopsida</taxon>
        <taxon>Poales</taxon>
        <taxon>Poaceae</taxon>
        <taxon>PACMAD clade</taxon>
        <taxon>Chloridoideae</taxon>
        <taxon>Eragrostideae</taxon>
        <taxon>Eragrostidinae</taxon>
        <taxon>Eragrostis</taxon>
    </lineage>
</organism>
<protein>
    <recommendedName>
        <fullName evidence="5">No apical meristem-associated C-terminal domain-containing protein</fullName>
    </recommendedName>
</protein>
<dbReference type="Proteomes" id="UP000324897">
    <property type="component" value="Unassembled WGS sequence"/>
</dbReference>
<name>A0A5J9UDQ1_9POAL</name>
<evidence type="ECO:0008006" key="5">
    <source>
        <dbReference type="Google" id="ProtNLM"/>
    </source>
</evidence>
<dbReference type="PANTHER" id="PTHR47069:SF11">
    <property type="entry name" value="OS04G0275550 PROTEIN"/>
    <property type="match status" value="1"/>
</dbReference>
<reference evidence="3 4" key="1">
    <citation type="journal article" date="2019" name="Sci. Rep.">
        <title>A high-quality genome of Eragrostis curvula grass provides insights into Poaceae evolution and supports new strategies to enhance forage quality.</title>
        <authorList>
            <person name="Carballo J."/>
            <person name="Santos B.A.C.M."/>
            <person name="Zappacosta D."/>
            <person name="Garbus I."/>
            <person name="Selva J.P."/>
            <person name="Gallo C.A."/>
            <person name="Diaz A."/>
            <person name="Albertini E."/>
            <person name="Caccamo M."/>
            <person name="Echenique V."/>
        </authorList>
    </citation>
    <scope>NUCLEOTIDE SEQUENCE [LARGE SCALE GENOMIC DNA]</scope>
    <source>
        <strain evidence="4">cv. Victoria</strain>
        <tissue evidence="3">Leaf</tissue>
    </source>
</reference>
<proteinExistence type="predicted"/>
<evidence type="ECO:0000313" key="4">
    <source>
        <dbReference type="Proteomes" id="UP000324897"/>
    </source>
</evidence>
<feature type="non-terminal residue" evidence="3">
    <location>
        <position position="1"/>
    </location>
</feature>
<dbReference type="Gramene" id="TVU21802">
    <property type="protein sequence ID" value="TVU21802"/>
    <property type="gene ID" value="EJB05_31465"/>
</dbReference>
<keyword evidence="4" id="KW-1185">Reference proteome</keyword>
<dbReference type="EMBL" id="RWGY01000026">
    <property type="protein sequence ID" value="TVU21802.1"/>
    <property type="molecule type" value="Genomic_DNA"/>
</dbReference>
<dbReference type="PANTHER" id="PTHR47069">
    <property type="match status" value="1"/>
</dbReference>
<keyword evidence="1" id="KW-0175">Coiled coil</keyword>
<feature type="coiled-coil region" evidence="1">
    <location>
        <begin position="83"/>
        <end position="144"/>
    </location>
</feature>
<feature type="compositionally biased region" description="Polar residues" evidence="2">
    <location>
        <begin position="56"/>
        <end position="74"/>
    </location>
</feature>
<sequence>MYGHPQKKLKYGPPEYLPLMGQNFDGVAVDGSTSFVPGQEDVDEDDNDVMEVRDSPATSGSRKRGSSTNTTGATKSPIVRIIESLLQQNNNAAAANLKFLERQAAEQTEFMKRQATEFVEFMERQTEIERNREEQKALREQEETSEIHQMIQIVRDDGLEAGSMEYVVMGLLWKDFAMKKLWWGCKIAEKRLQLIRNYMRVNNLA</sequence>
<dbReference type="AlphaFoldDB" id="A0A5J9UDQ1"/>
<accession>A0A5J9UDQ1</accession>
<comment type="caution">
    <text evidence="3">The sequence shown here is derived from an EMBL/GenBank/DDBJ whole genome shotgun (WGS) entry which is preliminary data.</text>
</comment>